<organism evidence="2 3">
    <name type="scientific">Phytophthora fragariae</name>
    <dbReference type="NCBI Taxonomy" id="53985"/>
    <lineage>
        <taxon>Eukaryota</taxon>
        <taxon>Sar</taxon>
        <taxon>Stramenopiles</taxon>
        <taxon>Oomycota</taxon>
        <taxon>Peronosporomycetes</taxon>
        <taxon>Peronosporales</taxon>
        <taxon>Peronosporaceae</taxon>
        <taxon>Phytophthora</taxon>
    </lineage>
</organism>
<dbReference type="AlphaFoldDB" id="A0A6G0Q8F0"/>
<sequence length="118" mass="13399">MPEVVQGVVTVVRSTPGPDLAVLGWERSEENIAVTARMGKNYSRMEYKGQPMQGWPINVPRKWCPCRFWLKFGVCIHVQYLIQITGTVDSNGNDSLYDRSMRKKRGRPPKNGPALSYT</sequence>
<feature type="region of interest" description="Disordered" evidence="1">
    <location>
        <begin position="90"/>
        <end position="118"/>
    </location>
</feature>
<protein>
    <recommendedName>
        <fullName evidence="4">SWIM-type domain-containing protein</fullName>
    </recommendedName>
</protein>
<proteinExistence type="predicted"/>
<evidence type="ECO:0000313" key="2">
    <source>
        <dbReference type="EMBL" id="KAE9274993.1"/>
    </source>
</evidence>
<comment type="caution">
    <text evidence="2">The sequence shown here is derived from an EMBL/GenBank/DDBJ whole genome shotgun (WGS) entry which is preliminary data.</text>
</comment>
<dbReference type="Proteomes" id="UP000486351">
    <property type="component" value="Unassembled WGS sequence"/>
</dbReference>
<gene>
    <name evidence="2" type="ORF">PF008_g29454</name>
</gene>
<name>A0A6G0Q8F0_9STRA</name>
<dbReference type="EMBL" id="QXFY01004864">
    <property type="protein sequence ID" value="KAE9274993.1"/>
    <property type="molecule type" value="Genomic_DNA"/>
</dbReference>
<reference evidence="2 3" key="1">
    <citation type="submission" date="2018-09" db="EMBL/GenBank/DDBJ databases">
        <title>Genomic investigation of the strawberry pathogen Phytophthora fragariae indicates pathogenicity is determined by transcriptional variation in three key races.</title>
        <authorList>
            <person name="Adams T.M."/>
            <person name="Armitage A.D."/>
            <person name="Sobczyk M.K."/>
            <person name="Bates H.J."/>
            <person name="Dunwell J.M."/>
            <person name="Nellist C.F."/>
            <person name="Harrison R.J."/>
        </authorList>
    </citation>
    <scope>NUCLEOTIDE SEQUENCE [LARGE SCALE GENOMIC DNA]</scope>
    <source>
        <strain evidence="2 3">NOV-77</strain>
    </source>
</reference>
<evidence type="ECO:0000256" key="1">
    <source>
        <dbReference type="SAM" id="MobiDB-lite"/>
    </source>
</evidence>
<accession>A0A6G0Q8F0</accession>
<evidence type="ECO:0008006" key="4">
    <source>
        <dbReference type="Google" id="ProtNLM"/>
    </source>
</evidence>
<evidence type="ECO:0000313" key="3">
    <source>
        <dbReference type="Proteomes" id="UP000486351"/>
    </source>
</evidence>